<evidence type="ECO:0000313" key="1">
    <source>
        <dbReference type="EMBL" id="MBX60451.1"/>
    </source>
</evidence>
<organism evidence="1">
    <name type="scientific">Rhizophora mucronata</name>
    <name type="common">Asiatic mangrove</name>
    <dbReference type="NCBI Taxonomy" id="61149"/>
    <lineage>
        <taxon>Eukaryota</taxon>
        <taxon>Viridiplantae</taxon>
        <taxon>Streptophyta</taxon>
        <taxon>Embryophyta</taxon>
        <taxon>Tracheophyta</taxon>
        <taxon>Spermatophyta</taxon>
        <taxon>Magnoliopsida</taxon>
        <taxon>eudicotyledons</taxon>
        <taxon>Gunneridae</taxon>
        <taxon>Pentapetalae</taxon>
        <taxon>rosids</taxon>
        <taxon>fabids</taxon>
        <taxon>Malpighiales</taxon>
        <taxon>Rhizophoraceae</taxon>
        <taxon>Rhizophora</taxon>
    </lineage>
</organism>
<sequence>MNMWGRGVMVVSAQKFSVLKNRN</sequence>
<reference evidence="1" key="1">
    <citation type="submission" date="2018-02" db="EMBL/GenBank/DDBJ databases">
        <title>Rhizophora mucronata_Transcriptome.</title>
        <authorList>
            <person name="Meera S.P."/>
            <person name="Sreeshan A."/>
            <person name="Augustine A."/>
        </authorList>
    </citation>
    <scope>NUCLEOTIDE SEQUENCE</scope>
    <source>
        <tissue evidence="1">Leaf</tissue>
    </source>
</reference>
<dbReference type="AlphaFoldDB" id="A0A2P2Q0E6"/>
<accession>A0A2P2Q0E6</accession>
<protein>
    <submittedName>
        <fullName evidence="1">Uncharacterized protein</fullName>
    </submittedName>
</protein>
<proteinExistence type="predicted"/>
<name>A0A2P2Q0E6_RHIMU</name>
<dbReference type="EMBL" id="GGEC01079967">
    <property type="protein sequence ID" value="MBX60451.1"/>
    <property type="molecule type" value="Transcribed_RNA"/>
</dbReference>